<dbReference type="PANTHER" id="PTHR10937">
    <property type="entry name" value="GLUCOSAMINE--FRUCTOSE-6-PHOSPHATE AMINOTRANSFERASE, ISOMERIZING"/>
    <property type="match status" value="1"/>
</dbReference>
<keyword evidence="3" id="KW-0413">Isomerase</keyword>
<sequence>MPHIDAEIASQPHCWNEAAALAATRPAGLPRPGERVAVAGCGTSLYMAQAYAALREGAGLGETDAFPASEFPTGRRYDRVVALTRSGTTTEVLTLLARLGGTVPTLALTADPHTPVATAADHLVVLDFADERSVVQTRFATTALTFLRATLGLHTTGIEADARRALAEDLDPALLKCAQFTFLGQGWTVGLAHEAALKMREAARAWTESYPAMEYRHGPISIAAPTTATWSLGPAPQGLDEDVAATGALWIGGALDPLAELVRVQRLAAALATSLGLDPDEPRNLTRSVVLAED</sequence>
<organism evidence="3 4">
    <name type="scientific">Streptomyces lichenis</name>
    <dbReference type="NCBI Taxonomy" id="2306967"/>
    <lineage>
        <taxon>Bacteria</taxon>
        <taxon>Bacillati</taxon>
        <taxon>Actinomycetota</taxon>
        <taxon>Actinomycetes</taxon>
        <taxon>Kitasatosporales</taxon>
        <taxon>Streptomycetaceae</taxon>
        <taxon>Streptomyces</taxon>
    </lineage>
</organism>
<keyword evidence="4" id="KW-1185">Reference proteome</keyword>
<name>A0ABT0I926_9ACTN</name>
<dbReference type="InterPro" id="IPR035490">
    <property type="entry name" value="GlmS/FrlB_SIS"/>
</dbReference>
<accession>A0ABT0I926</accession>
<dbReference type="CDD" id="cd05008">
    <property type="entry name" value="SIS_GlmS_GlmD_1"/>
    <property type="match status" value="1"/>
</dbReference>
<dbReference type="CDD" id="cd05009">
    <property type="entry name" value="SIS_GlmS_GlmD_2"/>
    <property type="match status" value="1"/>
</dbReference>
<reference evidence="3 4" key="1">
    <citation type="submission" date="2022-04" db="EMBL/GenBank/DDBJ databases">
        <title>Streptomyces sp. nov. LCR6-01 isolated from Lichen of Dirinaria sp.</title>
        <authorList>
            <person name="Kanchanasin P."/>
            <person name="Tanasupawat S."/>
            <person name="Phongsopitanun W."/>
        </authorList>
    </citation>
    <scope>NUCLEOTIDE SEQUENCE [LARGE SCALE GENOMIC DNA]</scope>
    <source>
        <strain evidence="3 4">LCR6-01</strain>
    </source>
</reference>
<dbReference type="Proteomes" id="UP001522868">
    <property type="component" value="Unassembled WGS sequence"/>
</dbReference>
<proteinExistence type="predicted"/>
<gene>
    <name evidence="3" type="ORF">M1O15_10375</name>
</gene>
<dbReference type="Gene3D" id="3.40.50.10490">
    <property type="entry name" value="Glucose-6-phosphate isomerase like protein, domain 1"/>
    <property type="match status" value="3"/>
</dbReference>
<dbReference type="PANTHER" id="PTHR10937:SF4">
    <property type="entry name" value="GLUCOSAMINE-6-PHOSPHATE DEAMINASE"/>
    <property type="match status" value="1"/>
</dbReference>
<dbReference type="PROSITE" id="PS51464">
    <property type="entry name" value="SIS"/>
    <property type="match status" value="1"/>
</dbReference>
<evidence type="ECO:0000259" key="2">
    <source>
        <dbReference type="PROSITE" id="PS51464"/>
    </source>
</evidence>
<keyword evidence="1" id="KW-0677">Repeat</keyword>
<dbReference type="InterPro" id="IPR046348">
    <property type="entry name" value="SIS_dom_sf"/>
</dbReference>
<dbReference type="GO" id="GO:0016853">
    <property type="term" value="F:isomerase activity"/>
    <property type="evidence" value="ECO:0007669"/>
    <property type="project" value="UniProtKB-KW"/>
</dbReference>
<dbReference type="EMBL" id="JALPTH010000007">
    <property type="protein sequence ID" value="MCK8677792.1"/>
    <property type="molecule type" value="Genomic_DNA"/>
</dbReference>
<dbReference type="SUPFAM" id="SSF53697">
    <property type="entry name" value="SIS domain"/>
    <property type="match status" value="1"/>
</dbReference>
<dbReference type="RefSeq" id="WP_248633073.1">
    <property type="nucleotide sequence ID" value="NZ_JALPTH010000007.1"/>
</dbReference>
<evidence type="ECO:0000313" key="4">
    <source>
        <dbReference type="Proteomes" id="UP001522868"/>
    </source>
</evidence>
<dbReference type="InterPro" id="IPR035466">
    <property type="entry name" value="GlmS/AgaS_SIS"/>
</dbReference>
<evidence type="ECO:0000256" key="1">
    <source>
        <dbReference type="ARBA" id="ARBA00022737"/>
    </source>
</evidence>
<dbReference type="InterPro" id="IPR001347">
    <property type="entry name" value="SIS_dom"/>
</dbReference>
<comment type="caution">
    <text evidence="3">The sequence shown here is derived from an EMBL/GenBank/DDBJ whole genome shotgun (WGS) entry which is preliminary data.</text>
</comment>
<feature type="domain" description="SIS" evidence="2">
    <location>
        <begin position="26"/>
        <end position="163"/>
    </location>
</feature>
<evidence type="ECO:0000313" key="3">
    <source>
        <dbReference type="EMBL" id="MCK8677792.1"/>
    </source>
</evidence>
<protein>
    <submittedName>
        <fullName evidence="3">Sugar isomerase</fullName>
    </submittedName>
</protein>